<evidence type="ECO:0000313" key="5">
    <source>
        <dbReference type="EMBL" id="EIE26261.1"/>
    </source>
</evidence>
<dbReference type="GO" id="GO:0005634">
    <property type="term" value="C:nucleus"/>
    <property type="evidence" value="ECO:0007669"/>
    <property type="project" value="UniProtKB-SubCell"/>
</dbReference>
<dbReference type="PANTHER" id="PTHR31319">
    <property type="entry name" value="ZINC FINGER PROTEIN CONSTANS-LIKE 4"/>
    <property type="match status" value="1"/>
</dbReference>
<comment type="subcellular location">
    <subcellularLocation>
        <location evidence="1 3">Nucleus</location>
    </subcellularLocation>
</comment>
<dbReference type="GeneID" id="17044259"/>
<dbReference type="KEGG" id="csl:COCSUDRAFT_58803"/>
<evidence type="ECO:0000313" key="6">
    <source>
        <dbReference type="Proteomes" id="UP000007264"/>
    </source>
</evidence>
<accession>I0Z6J2</accession>
<protein>
    <submittedName>
        <fullName evidence="5">CCT-domain-containing protein</fullName>
    </submittedName>
</protein>
<dbReference type="Proteomes" id="UP000007264">
    <property type="component" value="Unassembled WGS sequence"/>
</dbReference>
<dbReference type="eggNOG" id="KOG1601">
    <property type="taxonomic scope" value="Eukaryota"/>
</dbReference>
<dbReference type="PROSITE" id="PS51017">
    <property type="entry name" value="CCT"/>
    <property type="match status" value="1"/>
</dbReference>
<keyword evidence="2 3" id="KW-0539">Nucleus</keyword>
<name>I0Z6J2_COCSC</name>
<keyword evidence="6" id="KW-1185">Reference proteome</keyword>
<reference evidence="5 6" key="1">
    <citation type="journal article" date="2012" name="Genome Biol.">
        <title>The genome of the polar eukaryotic microalga coccomyxa subellipsoidea reveals traits of cold adaptation.</title>
        <authorList>
            <person name="Blanc G."/>
            <person name="Agarkova I."/>
            <person name="Grimwood J."/>
            <person name="Kuo A."/>
            <person name="Brueggeman A."/>
            <person name="Dunigan D."/>
            <person name="Gurnon J."/>
            <person name="Ladunga I."/>
            <person name="Lindquist E."/>
            <person name="Lucas S."/>
            <person name="Pangilinan J."/>
            <person name="Proschold T."/>
            <person name="Salamov A."/>
            <person name="Schmutz J."/>
            <person name="Weeks D."/>
            <person name="Yamada T."/>
            <person name="Claverie J.M."/>
            <person name="Grigoriev I."/>
            <person name="Van Etten J."/>
            <person name="Lomsadze A."/>
            <person name="Borodovsky M."/>
        </authorList>
    </citation>
    <scope>NUCLEOTIDE SEQUENCE [LARGE SCALE GENOMIC DNA]</scope>
    <source>
        <strain evidence="5 6">C-169</strain>
    </source>
</reference>
<evidence type="ECO:0000256" key="2">
    <source>
        <dbReference type="ARBA" id="ARBA00023242"/>
    </source>
</evidence>
<organism evidence="5 6">
    <name type="scientific">Coccomyxa subellipsoidea (strain C-169)</name>
    <name type="common">Green microalga</name>
    <dbReference type="NCBI Taxonomy" id="574566"/>
    <lineage>
        <taxon>Eukaryota</taxon>
        <taxon>Viridiplantae</taxon>
        <taxon>Chlorophyta</taxon>
        <taxon>core chlorophytes</taxon>
        <taxon>Trebouxiophyceae</taxon>
        <taxon>Trebouxiophyceae incertae sedis</taxon>
        <taxon>Coccomyxaceae</taxon>
        <taxon>Coccomyxa</taxon>
        <taxon>Coccomyxa subellipsoidea</taxon>
    </lineage>
</organism>
<dbReference type="OrthoDB" id="60033at2759"/>
<evidence type="ECO:0000259" key="4">
    <source>
        <dbReference type="PROSITE" id="PS51017"/>
    </source>
</evidence>
<evidence type="ECO:0000256" key="3">
    <source>
        <dbReference type="PROSITE-ProRule" id="PRU00357"/>
    </source>
</evidence>
<dbReference type="Pfam" id="PF06203">
    <property type="entry name" value="CCT"/>
    <property type="match status" value="1"/>
</dbReference>
<gene>
    <name evidence="5" type="ORF">COCSUDRAFT_58803</name>
</gene>
<evidence type="ECO:0000256" key="1">
    <source>
        <dbReference type="ARBA" id="ARBA00004123"/>
    </source>
</evidence>
<dbReference type="AlphaFoldDB" id="I0Z6J2"/>
<sequence length="166" mass="17727">MLSSADEAAAALCVLARSFTAVVPRPCARGSANPLPAPAAELKQKLAASGESAAARAGGGTNIVMGAPNIVVTPKQQLQQQLQQHSFCRALKVATDLHAEMVTKGDPATWAANRKAALEKLREKKKLRNFKKKVRYESRRRLAESRPRVRGQFVKASVIAAACPAS</sequence>
<feature type="domain" description="CCT" evidence="4">
    <location>
        <begin position="114"/>
        <end position="156"/>
    </location>
</feature>
<comment type="caution">
    <text evidence="5">The sequence shown here is derived from an EMBL/GenBank/DDBJ whole genome shotgun (WGS) entry which is preliminary data.</text>
</comment>
<dbReference type="RefSeq" id="XP_005650805.1">
    <property type="nucleotide sequence ID" value="XM_005650748.1"/>
</dbReference>
<dbReference type="InterPro" id="IPR045281">
    <property type="entry name" value="CONSTANS-like"/>
</dbReference>
<dbReference type="PANTHER" id="PTHR31319:SF97">
    <property type="entry name" value="CCT DOMAIN-CONTAINING PROTEIN"/>
    <property type="match status" value="1"/>
</dbReference>
<dbReference type="GO" id="GO:0003700">
    <property type="term" value="F:DNA-binding transcription factor activity"/>
    <property type="evidence" value="ECO:0007669"/>
    <property type="project" value="TreeGrafter"/>
</dbReference>
<proteinExistence type="predicted"/>
<dbReference type="InterPro" id="IPR010402">
    <property type="entry name" value="CCT_domain"/>
</dbReference>
<dbReference type="EMBL" id="AGSI01000002">
    <property type="protein sequence ID" value="EIE26261.1"/>
    <property type="molecule type" value="Genomic_DNA"/>
</dbReference>